<dbReference type="EMBL" id="JAEPRQ010000001">
    <property type="protein sequence ID" value="MBK4214297.1"/>
    <property type="molecule type" value="Genomic_DNA"/>
</dbReference>
<evidence type="ECO:0000313" key="1">
    <source>
        <dbReference type="EMBL" id="MBK4214297.1"/>
    </source>
</evidence>
<dbReference type="Proteomes" id="UP000640485">
    <property type="component" value="Unassembled WGS sequence"/>
</dbReference>
<dbReference type="SUPFAM" id="SSF69349">
    <property type="entry name" value="Phage fibre proteins"/>
    <property type="match status" value="1"/>
</dbReference>
<accession>A0A934SF42</accession>
<dbReference type="AlphaFoldDB" id="A0A934SF42"/>
<name>A0A934SF42_9RHOB</name>
<protein>
    <recommendedName>
        <fullName evidence="3">DUF2345 domain-containing protein</fullName>
    </recommendedName>
</protein>
<comment type="caution">
    <text evidence="1">The sequence shown here is derived from an EMBL/GenBank/DDBJ whole genome shotgun (WGS) entry which is preliminary data.</text>
</comment>
<evidence type="ECO:0000313" key="2">
    <source>
        <dbReference type="Proteomes" id="UP000640485"/>
    </source>
</evidence>
<organism evidence="1 2">
    <name type="scientific">Paracoccus caeni</name>
    <dbReference type="NCBI Taxonomy" id="657651"/>
    <lineage>
        <taxon>Bacteria</taxon>
        <taxon>Pseudomonadati</taxon>
        <taxon>Pseudomonadota</taxon>
        <taxon>Alphaproteobacteria</taxon>
        <taxon>Rhodobacterales</taxon>
        <taxon>Paracoccaceae</taxon>
        <taxon>Paracoccus</taxon>
    </lineage>
</organism>
<proteinExistence type="predicted"/>
<dbReference type="RefSeq" id="WP_200682879.1">
    <property type="nucleotide sequence ID" value="NZ_JAEPRQ010000001.1"/>
</dbReference>
<evidence type="ECO:0008006" key="3">
    <source>
        <dbReference type="Google" id="ProtNLM"/>
    </source>
</evidence>
<sequence>MTIYAQTSLVEDAGASRLTFIKDSAQETVGKNKSVHAGKLLQANSGGSTLLAAADNTAVESGSRIDIVCGASAIRLHASGKIEISGVHIQLNADRVDCVDKRDSAGRRPMIQAHLYLGDGLGAQPDIRR</sequence>
<gene>
    <name evidence="1" type="ORF">JJJ17_00010</name>
</gene>
<reference evidence="1" key="1">
    <citation type="submission" date="2021-01" db="EMBL/GenBank/DDBJ databases">
        <title>Paracoccus amoyensis sp. nov., isolated from the surface seawater along the coast of Xiamen Island, China.</title>
        <authorList>
            <person name="Lyu L."/>
        </authorList>
    </citation>
    <scope>NUCLEOTIDE SEQUENCE</scope>
    <source>
        <strain evidence="1">MJ17</strain>
    </source>
</reference>
<keyword evidence="2" id="KW-1185">Reference proteome</keyword>